<feature type="domain" description="HTH merR-type" evidence="4">
    <location>
        <begin position="1"/>
        <end position="70"/>
    </location>
</feature>
<proteinExistence type="predicted"/>
<dbReference type="SUPFAM" id="SSF46955">
    <property type="entry name" value="Putative DNA-binding domain"/>
    <property type="match status" value="1"/>
</dbReference>
<keyword evidence="2" id="KW-0175">Coiled coil</keyword>
<dbReference type="GO" id="GO:0003677">
    <property type="term" value="F:DNA binding"/>
    <property type="evidence" value="ECO:0007669"/>
    <property type="project" value="UniProtKB-KW"/>
</dbReference>
<evidence type="ECO:0000313" key="5">
    <source>
        <dbReference type="EMBL" id="PEG31256.1"/>
    </source>
</evidence>
<dbReference type="Gene3D" id="1.10.1660.10">
    <property type="match status" value="1"/>
</dbReference>
<dbReference type="Proteomes" id="UP000220840">
    <property type="component" value="Unassembled WGS sequence"/>
</dbReference>
<accession>A0A2A7MHV1</accession>
<dbReference type="GO" id="GO:0003700">
    <property type="term" value="F:DNA-binding transcription factor activity"/>
    <property type="evidence" value="ECO:0007669"/>
    <property type="project" value="InterPro"/>
</dbReference>
<sequence length="153" mass="17915">MYTVKEISKLLNMSEHTVRYYTDMGLVPTLKRDKNGNRLFDENSKNWLIGIKNLRGSGMSIKAVKDYVDLCLQGESTLDKRYEIIIEQKMQLEKQLKEMNERYNYITHKANWYLDIMNHRIPDNSDPGTWSISSSESQENSSESQIMTKHDVS</sequence>
<evidence type="ECO:0000256" key="1">
    <source>
        <dbReference type="ARBA" id="ARBA00023125"/>
    </source>
</evidence>
<name>A0A2A7MHV1_9CLOT</name>
<dbReference type="RefSeq" id="WP_058295413.1">
    <property type="nucleotide sequence ID" value="NZ_CAMRXJ010000047.1"/>
</dbReference>
<keyword evidence="1" id="KW-0238">DNA-binding</keyword>
<dbReference type="InterPro" id="IPR047057">
    <property type="entry name" value="MerR_fam"/>
</dbReference>
<protein>
    <submittedName>
        <fullName evidence="5">MerR family transcriptional regulator</fullName>
    </submittedName>
</protein>
<evidence type="ECO:0000259" key="4">
    <source>
        <dbReference type="PROSITE" id="PS50937"/>
    </source>
</evidence>
<dbReference type="PANTHER" id="PTHR30204:SF98">
    <property type="entry name" value="HTH-TYPE TRANSCRIPTIONAL REGULATOR ADHR"/>
    <property type="match status" value="1"/>
</dbReference>
<feature type="compositionally biased region" description="Low complexity" evidence="3">
    <location>
        <begin position="131"/>
        <end position="146"/>
    </location>
</feature>
<feature type="region of interest" description="Disordered" evidence="3">
    <location>
        <begin position="127"/>
        <end position="153"/>
    </location>
</feature>
<dbReference type="InterPro" id="IPR009061">
    <property type="entry name" value="DNA-bd_dom_put_sf"/>
</dbReference>
<reference evidence="5 6" key="1">
    <citation type="submission" date="2017-10" db="EMBL/GenBank/DDBJ databases">
        <title>Effective Description of Clostridium neonatale sp. nov. linked to necrotizing enterocolitis in neonates and a clarification of species assignable to the genus Clostridium (Prazmowski 1880) emend. Lawson and Rainey 2016.</title>
        <authorList>
            <person name="Bernard K."/>
            <person name="Burdz T."/>
            <person name="Wiebe D."/>
            <person name="Balcewich B."/>
            <person name="Alfa M."/>
            <person name="Bernier A.-M."/>
        </authorList>
    </citation>
    <scope>NUCLEOTIDE SEQUENCE [LARGE SCALE GENOMIC DNA]</scope>
    <source>
        <strain evidence="5 6">LCDC99A005</strain>
    </source>
</reference>
<dbReference type="OrthoDB" id="6160at2"/>
<dbReference type="PROSITE" id="PS50937">
    <property type="entry name" value="HTH_MERR_2"/>
    <property type="match status" value="1"/>
</dbReference>
<dbReference type="Pfam" id="PF13411">
    <property type="entry name" value="MerR_1"/>
    <property type="match status" value="1"/>
</dbReference>
<dbReference type="InterPro" id="IPR000551">
    <property type="entry name" value="MerR-type_HTH_dom"/>
</dbReference>
<dbReference type="CDD" id="cd01109">
    <property type="entry name" value="HTH_YyaN"/>
    <property type="match status" value="1"/>
</dbReference>
<evidence type="ECO:0000256" key="2">
    <source>
        <dbReference type="SAM" id="Coils"/>
    </source>
</evidence>
<dbReference type="STRING" id="137838.GCA_001458595_02649"/>
<evidence type="ECO:0000313" key="6">
    <source>
        <dbReference type="Proteomes" id="UP000220840"/>
    </source>
</evidence>
<gene>
    <name evidence="5" type="ORF">CQ394_05905</name>
</gene>
<comment type="caution">
    <text evidence="5">The sequence shown here is derived from an EMBL/GenBank/DDBJ whole genome shotgun (WGS) entry which is preliminary data.</text>
</comment>
<feature type="coiled-coil region" evidence="2">
    <location>
        <begin position="82"/>
        <end position="109"/>
    </location>
</feature>
<keyword evidence="6" id="KW-1185">Reference proteome</keyword>
<organism evidence="5 6">
    <name type="scientific">Clostridium neonatale</name>
    <dbReference type="NCBI Taxonomy" id="137838"/>
    <lineage>
        <taxon>Bacteria</taxon>
        <taxon>Bacillati</taxon>
        <taxon>Bacillota</taxon>
        <taxon>Clostridia</taxon>
        <taxon>Eubacteriales</taxon>
        <taxon>Clostridiaceae</taxon>
        <taxon>Clostridium</taxon>
    </lineage>
</organism>
<dbReference type="EMBL" id="PDCJ01000001">
    <property type="protein sequence ID" value="PEG31256.1"/>
    <property type="molecule type" value="Genomic_DNA"/>
</dbReference>
<dbReference type="SMART" id="SM00422">
    <property type="entry name" value="HTH_MERR"/>
    <property type="match status" value="1"/>
</dbReference>
<dbReference type="PANTHER" id="PTHR30204">
    <property type="entry name" value="REDOX-CYCLING DRUG-SENSING TRANSCRIPTIONAL ACTIVATOR SOXR"/>
    <property type="match status" value="1"/>
</dbReference>
<dbReference type="AlphaFoldDB" id="A0A2A7MHV1"/>
<evidence type="ECO:0000256" key="3">
    <source>
        <dbReference type="SAM" id="MobiDB-lite"/>
    </source>
</evidence>